<dbReference type="GO" id="GO:0009252">
    <property type="term" value="P:peptidoglycan biosynthetic process"/>
    <property type="evidence" value="ECO:0007669"/>
    <property type="project" value="UniProtKB-KW"/>
</dbReference>
<dbReference type="SMR" id="A0A1F5ZRM7"/>
<feature type="active site" evidence="7">
    <location>
        <position position="188"/>
    </location>
</feature>
<keyword evidence="5" id="KW-0573">Peptidoglycan synthesis</keyword>
<feature type="transmembrane region" description="Helical" evidence="10">
    <location>
        <begin position="33"/>
        <end position="52"/>
    </location>
</feature>
<evidence type="ECO:0000256" key="8">
    <source>
        <dbReference type="PIRSR" id="PIRSR618044-2"/>
    </source>
</evidence>
<keyword evidence="3" id="KW-0378">Hydrolase</keyword>
<dbReference type="PRINTS" id="PR00725">
    <property type="entry name" value="DADACBPTASE1"/>
</dbReference>
<gene>
    <name evidence="12" type="ORF">A2773_04370</name>
</gene>
<feature type="domain" description="Peptidase S11 D-alanyl-D-alanine carboxypeptidase A N-terminal" evidence="11">
    <location>
        <begin position="105"/>
        <end position="328"/>
    </location>
</feature>
<keyword evidence="10" id="KW-0812">Transmembrane</keyword>
<comment type="caution">
    <text evidence="12">The sequence shown here is derived from an EMBL/GenBank/DDBJ whole genome shotgun (WGS) entry which is preliminary data.</text>
</comment>
<organism evidence="12 13">
    <name type="scientific">Candidatus Gottesmanbacteria bacterium RIFCSPHIGHO2_01_FULL_39_10</name>
    <dbReference type="NCBI Taxonomy" id="1798375"/>
    <lineage>
        <taxon>Bacteria</taxon>
        <taxon>Candidatus Gottesmaniibacteriota</taxon>
    </lineage>
</organism>
<dbReference type="GO" id="GO:0009002">
    <property type="term" value="F:serine-type D-Ala-D-Ala carboxypeptidase activity"/>
    <property type="evidence" value="ECO:0007669"/>
    <property type="project" value="InterPro"/>
</dbReference>
<keyword evidence="2" id="KW-0732">Signal</keyword>
<feature type="active site" description="Proton acceptor" evidence="7">
    <location>
        <position position="136"/>
    </location>
</feature>
<dbReference type="InterPro" id="IPR018044">
    <property type="entry name" value="Peptidase_S11"/>
</dbReference>
<reference evidence="12 13" key="1">
    <citation type="journal article" date="2016" name="Nat. Commun.">
        <title>Thousands of microbial genomes shed light on interconnected biogeochemical processes in an aquifer system.</title>
        <authorList>
            <person name="Anantharaman K."/>
            <person name="Brown C.T."/>
            <person name="Hug L.A."/>
            <person name="Sharon I."/>
            <person name="Castelle C.J."/>
            <person name="Probst A.J."/>
            <person name="Thomas B.C."/>
            <person name="Singh A."/>
            <person name="Wilkins M.J."/>
            <person name="Karaoz U."/>
            <person name="Brodie E.L."/>
            <person name="Williams K.H."/>
            <person name="Hubbard S.S."/>
            <person name="Banfield J.F."/>
        </authorList>
    </citation>
    <scope>NUCLEOTIDE SEQUENCE [LARGE SCALE GENOMIC DNA]</scope>
</reference>
<dbReference type="AlphaFoldDB" id="A0A1F5ZRM7"/>
<dbReference type="GO" id="GO:0008360">
    <property type="term" value="P:regulation of cell shape"/>
    <property type="evidence" value="ECO:0007669"/>
    <property type="project" value="UniProtKB-KW"/>
</dbReference>
<accession>A0A1F5ZRM7</accession>
<dbReference type="Proteomes" id="UP000177383">
    <property type="component" value="Unassembled WGS sequence"/>
</dbReference>
<evidence type="ECO:0000256" key="1">
    <source>
        <dbReference type="ARBA" id="ARBA00007164"/>
    </source>
</evidence>
<comment type="similarity">
    <text evidence="1 9">Belongs to the peptidase S11 family.</text>
</comment>
<evidence type="ECO:0000256" key="3">
    <source>
        <dbReference type="ARBA" id="ARBA00022801"/>
    </source>
</evidence>
<dbReference type="PANTHER" id="PTHR21581">
    <property type="entry name" value="D-ALANYL-D-ALANINE CARBOXYPEPTIDASE"/>
    <property type="match status" value="1"/>
</dbReference>
<evidence type="ECO:0000256" key="4">
    <source>
        <dbReference type="ARBA" id="ARBA00022960"/>
    </source>
</evidence>
<dbReference type="EMBL" id="MFJE01000005">
    <property type="protein sequence ID" value="OGG15098.1"/>
    <property type="molecule type" value="Genomic_DNA"/>
</dbReference>
<feature type="active site" description="Acyl-ester intermediate" evidence="7">
    <location>
        <position position="133"/>
    </location>
</feature>
<evidence type="ECO:0000256" key="7">
    <source>
        <dbReference type="PIRSR" id="PIRSR618044-1"/>
    </source>
</evidence>
<dbReference type="InterPro" id="IPR012338">
    <property type="entry name" value="Beta-lactam/transpept-like"/>
</dbReference>
<evidence type="ECO:0000256" key="10">
    <source>
        <dbReference type="SAM" id="Phobius"/>
    </source>
</evidence>
<keyword evidence="6" id="KW-0961">Cell wall biogenesis/degradation</keyword>
<dbReference type="InterPro" id="IPR001967">
    <property type="entry name" value="Peptidase_S11_N"/>
</dbReference>
<dbReference type="SUPFAM" id="SSF56601">
    <property type="entry name" value="beta-lactamase/transpeptidase-like"/>
    <property type="match status" value="1"/>
</dbReference>
<evidence type="ECO:0000256" key="2">
    <source>
        <dbReference type="ARBA" id="ARBA00022729"/>
    </source>
</evidence>
<evidence type="ECO:0000256" key="6">
    <source>
        <dbReference type="ARBA" id="ARBA00023316"/>
    </source>
</evidence>
<dbReference type="GO" id="GO:0006508">
    <property type="term" value="P:proteolysis"/>
    <property type="evidence" value="ECO:0007669"/>
    <property type="project" value="InterPro"/>
</dbReference>
<evidence type="ECO:0000256" key="9">
    <source>
        <dbReference type="RuleBase" id="RU004016"/>
    </source>
</evidence>
<sequence length="372" mass="41526">MNKYPRNKYMKTFNLKFSFHIDRDSFLSLNWRIFIITAILGFLLSFVSHLSIKLPIISPLSYANRQDVFVSILPKLEKIPNQFSLHKKTTLIAKSYAGSTTEYDKAASYIAVNYDTGEIIASKNSDQKLPIASITKIATAVTALDLADSTELFTASSIAASEIPTKIGLVPGQKLTLSELLHALLLTSANDAAQMIREGIDEKYSSDVFIKAMNAKAKFLGLKNTSFANPQGFDSKNNYSTVEDLAILTHYALNNYPLISEIVKKDYAFLEKNANHKQYDLYNWNGLLGVYPNIEGVKIGNTDKAGKTTAVVSQRNGKKIIAILLGAPGVLERDLWTAQLLDYSFSENFGLNEVGITEDNLRAKYSTWRYWN</sequence>
<protein>
    <recommendedName>
        <fullName evidence="11">Peptidase S11 D-alanyl-D-alanine carboxypeptidase A N-terminal domain-containing protein</fullName>
    </recommendedName>
</protein>
<dbReference type="STRING" id="1798375.A2773_04370"/>
<dbReference type="GO" id="GO:0071555">
    <property type="term" value="P:cell wall organization"/>
    <property type="evidence" value="ECO:0007669"/>
    <property type="project" value="UniProtKB-KW"/>
</dbReference>
<evidence type="ECO:0000313" key="12">
    <source>
        <dbReference type="EMBL" id="OGG15098.1"/>
    </source>
</evidence>
<dbReference type="Pfam" id="PF00768">
    <property type="entry name" value="Peptidase_S11"/>
    <property type="match status" value="1"/>
</dbReference>
<keyword evidence="10" id="KW-1133">Transmembrane helix</keyword>
<evidence type="ECO:0000259" key="11">
    <source>
        <dbReference type="Pfam" id="PF00768"/>
    </source>
</evidence>
<name>A0A1F5ZRM7_9BACT</name>
<dbReference type="Gene3D" id="3.40.710.10">
    <property type="entry name" value="DD-peptidase/beta-lactamase superfamily"/>
    <property type="match status" value="1"/>
</dbReference>
<dbReference type="PANTHER" id="PTHR21581:SF6">
    <property type="entry name" value="TRAFFICKING PROTEIN PARTICLE COMPLEX SUBUNIT 12"/>
    <property type="match status" value="1"/>
</dbReference>
<evidence type="ECO:0000256" key="5">
    <source>
        <dbReference type="ARBA" id="ARBA00022984"/>
    </source>
</evidence>
<keyword evidence="10" id="KW-0472">Membrane</keyword>
<keyword evidence="4" id="KW-0133">Cell shape</keyword>
<proteinExistence type="inferred from homology"/>
<feature type="binding site" evidence="8">
    <location>
        <position position="298"/>
    </location>
    <ligand>
        <name>substrate</name>
    </ligand>
</feature>
<evidence type="ECO:0000313" key="13">
    <source>
        <dbReference type="Proteomes" id="UP000177383"/>
    </source>
</evidence>